<dbReference type="InterPro" id="IPR000850">
    <property type="entry name" value="Adenylat/UMP-CMP_kin"/>
</dbReference>
<dbReference type="SUPFAM" id="SSF57774">
    <property type="entry name" value="Microbial and mitochondrial ADK, insert 'zinc finger' domain"/>
    <property type="match status" value="1"/>
</dbReference>
<dbReference type="CDD" id="cd22979">
    <property type="entry name" value="DD_AK8"/>
    <property type="match status" value="1"/>
</dbReference>
<dbReference type="KEGG" id="spu:584538"/>
<evidence type="ECO:0008006" key="9">
    <source>
        <dbReference type="Google" id="ProtNLM"/>
    </source>
</evidence>
<dbReference type="Gene3D" id="3.40.50.300">
    <property type="entry name" value="P-loop containing nucleotide triphosphate hydrolases"/>
    <property type="match status" value="2"/>
</dbReference>
<dbReference type="CTD" id="158067"/>
<keyword evidence="3" id="KW-0547">Nucleotide-binding</keyword>
<evidence type="ECO:0000313" key="8">
    <source>
        <dbReference type="Proteomes" id="UP000007110"/>
    </source>
</evidence>
<organism evidence="7 8">
    <name type="scientific">Strongylocentrotus purpuratus</name>
    <name type="common">Purple sea urchin</name>
    <dbReference type="NCBI Taxonomy" id="7668"/>
    <lineage>
        <taxon>Eukaryota</taxon>
        <taxon>Metazoa</taxon>
        <taxon>Echinodermata</taxon>
        <taxon>Eleutherozoa</taxon>
        <taxon>Echinozoa</taxon>
        <taxon>Echinoidea</taxon>
        <taxon>Euechinoidea</taxon>
        <taxon>Echinacea</taxon>
        <taxon>Camarodonta</taxon>
        <taxon>Echinidea</taxon>
        <taxon>Strongylocentrotidae</taxon>
        <taxon>Strongylocentrotus</taxon>
    </lineage>
</organism>
<evidence type="ECO:0000256" key="2">
    <source>
        <dbReference type="ARBA" id="ARBA00022679"/>
    </source>
</evidence>
<reference evidence="7" key="2">
    <citation type="submission" date="2021-01" db="UniProtKB">
        <authorList>
            <consortium name="EnsemblMetazoa"/>
        </authorList>
    </citation>
    <scope>IDENTIFICATION</scope>
</reference>
<reference evidence="8" key="1">
    <citation type="submission" date="2015-02" db="EMBL/GenBank/DDBJ databases">
        <title>Genome sequencing for Strongylocentrotus purpuratus.</title>
        <authorList>
            <person name="Murali S."/>
            <person name="Liu Y."/>
            <person name="Vee V."/>
            <person name="English A."/>
            <person name="Wang M."/>
            <person name="Skinner E."/>
            <person name="Han Y."/>
            <person name="Muzny D.M."/>
            <person name="Worley K.C."/>
            <person name="Gibbs R.A."/>
        </authorList>
    </citation>
    <scope>NUCLEOTIDE SEQUENCE</scope>
</reference>
<dbReference type="HAMAP" id="MF_00235">
    <property type="entry name" value="Adenylate_kinase_Adk"/>
    <property type="match status" value="1"/>
</dbReference>
<dbReference type="RefSeq" id="XP_030844959.1">
    <property type="nucleotide sequence ID" value="XM_030989099.1"/>
</dbReference>
<dbReference type="SUPFAM" id="SSF52540">
    <property type="entry name" value="P-loop containing nucleoside triphosphate hydrolases"/>
    <property type="match status" value="2"/>
</dbReference>
<evidence type="ECO:0000256" key="6">
    <source>
        <dbReference type="RuleBase" id="RU003330"/>
    </source>
</evidence>
<dbReference type="InterPro" id="IPR036193">
    <property type="entry name" value="ADK_active_lid_dom_sf"/>
</dbReference>
<dbReference type="Pfam" id="PF00406">
    <property type="entry name" value="ADK"/>
    <property type="match status" value="2"/>
</dbReference>
<evidence type="ECO:0000256" key="1">
    <source>
        <dbReference type="ARBA" id="ARBA00007220"/>
    </source>
</evidence>
<dbReference type="GO" id="GO:0004017">
    <property type="term" value="F:AMP kinase activity"/>
    <property type="evidence" value="ECO:0000318"/>
    <property type="project" value="GO_Central"/>
</dbReference>
<sequence>MDQTKKPLRIPPQFGTYAERHGVFELYKRLIEGLIISKPQDPLDYLLEQLKRENDDTPAIVIHGPPASGKTTIARLVSNQLKAAYISKETLLADDVSTAAAKARTCQSSGEPIPTELWVELIRNRVKLFDCIRKGWVLDGFPDTREQALALQEIGINPKHFVVLEAPDTVLIERQMGKRIDPETGDVYHTTFDYPGNGDVEKRLVEPPEGCGEEAMVDRLILFHRFIPGLKVAYEQYTKSINADQPKADVYSQVTTFLSSKTRSLAPHNPRIVLLGPTGSGKTVQAALLASKYGIINVSSGQLVNEAIASESKVGEAIKPYVERKMLVPDNLILKLLDERLSQVDCSTRGWVLRGFPRTREQAENLTAAGHEPNRVFYLDVPNDSVYERLTLRSLDAVSGNRYHALYNPAPTSDIKDRTAQHPSDLEEKIRERLAAYYAYSEEISDFYEDAQHINADQDPHTVFECVESMLVSPLPRTLPTQD</sequence>
<dbReference type="Proteomes" id="UP000007110">
    <property type="component" value="Unassembled WGS sequence"/>
</dbReference>
<evidence type="ECO:0000256" key="4">
    <source>
        <dbReference type="ARBA" id="ARBA00022777"/>
    </source>
</evidence>
<dbReference type="AlphaFoldDB" id="A0A7M7P7G5"/>
<dbReference type="InParanoid" id="A0A7M7P7G5"/>
<dbReference type="GO" id="GO:0005524">
    <property type="term" value="F:ATP binding"/>
    <property type="evidence" value="ECO:0007669"/>
    <property type="project" value="InterPro"/>
</dbReference>
<dbReference type="OrthoDB" id="522106at2759"/>
<dbReference type="GO" id="GO:0005737">
    <property type="term" value="C:cytoplasm"/>
    <property type="evidence" value="ECO:0000318"/>
    <property type="project" value="GO_Central"/>
</dbReference>
<protein>
    <recommendedName>
        <fullName evidence="9">Adenylate kinase</fullName>
    </recommendedName>
</protein>
<evidence type="ECO:0000313" key="7">
    <source>
        <dbReference type="EnsemblMetazoa" id="XP_030844959"/>
    </source>
</evidence>
<dbReference type="InterPro" id="IPR027417">
    <property type="entry name" value="P-loop_NTPase"/>
</dbReference>
<evidence type="ECO:0000256" key="5">
    <source>
        <dbReference type="ARBA" id="ARBA00023157"/>
    </source>
</evidence>
<dbReference type="PROSITE" id="PS00477">
    <property type="entry name" value="ALPHA_2_MACROGLOBULIN"/>
    <property type="match status" value="1"/>
</dbReference>
<keyword evidence="2 6" id="KW-0808">Transferase</keyword>
<dbReference type="CDD" id="cd01428">
    <property type="entry name" value="ADK"/>
    <property type="match status" value="2"/>
</dbReference>
<dbReference type="GeneID" id="584538"/>
<dbReference type="PANTHER" id="PTHR23359">
    <property type="entry name" value="NUCLEOTIDE KINASE"/>
    <property type="match status" value="1"/>
</dbReference>
<dbReference type="OMA" id="DCIRRGW"/>
<name>A0A7M7P7G5_STRPU</name>
<keyword evidence="4 6" id="KW-0418">Kinase</keyword>
<dbReference type="SUPFAM" id="SSF47391">
    <property type="entry name" value="Dimerization-anchoring domain of cAMP-dependent PK regulatory subunit"/>
    <property type="match status" value="1"/>
</dbReference>
<dbReference type="FunCoup" id="A0A7M7P7G5">
    <property type="interactions" value="376"/>
</dbReference>
<accession>A0A7M7P7G5</accession>
<dbReference type="EnsemblMetazoa" id="XM_030989099">
    <property type="protein sequence ID" value="XP_030844959"/>
    <property type="gene ID" value="LOC584538"/>
</dbReference>
<proteinExistence type="inferred from homology"/>
<comment type="similarity">
    <text evidence="1 6">Belongs to the adenylate kinase family.</text>
</comment>
<keyword evidence="8" id="KW-1185">Reference proteome</keyword>
<evidence type="ECO:0000256" key="3">
    <source>
        <dbReference type="ARBA" id="ARBA00022741"/>
    </source>
</evidence>
<dbReference type="PRINTS" id="PR00094">
    <property type="entry name" value="ADENYLTKNASE"/>
</dbReference>
<keyword evidence="5" id="KW-1015">Disulfide bond</keyword>
<dbReference type="InterPro" id="IPR019742">
    <property type="entry name" value="MacrogloblnA2_CS"/>
</dbReference>